<organism evidence="3 4">
    <name type="scientific">Penicillium frequentans</name>
    <dbReference type="NCBI Taxonomy" id="3151616"/>
    <lineage>
        <taxon>Eukaryota</taxon>
        <taxon>Fungi</taxon>
        <taxon>Dikarya</taxon>
        <taxon>Ascomycota</taxon>
        <taxon>Pezizomycotina</taxon>
        <taxon>Eurotiomycetes</taxon>
        <taxon>Eurotiomycetidae</taxon>
        <taxon>Eurotiales</taxon>
        <taxon>Aspergillaceae</taxon>
        <taxon>Penicillium</taxon>
    </lineage>
</organism>
<evidence type="ECO:0000256" key="1">
    <source>
        <dbReference type="SAM" id="MobiDB-lite"/>
    </source>
</evidence>
<gene>
    <name evidence="3" type="ORF">N7494_003811</name>
</gene>
<dbReference type="PANTHER" id="PTHR42791:SF1">
    <property type="entry name" value="N-ACETYLTRANSFERASE DOMAIN-CONTAINING PROTEIN"/>
    <property type="match status" value="1"/>
</dbReference>
<dbReference type="SUPFAM" id="SSF55729">
    <property type="entry name" value="Acyl-CoA N-acyltransferases (Nat)"/>
    <property type="match status" value="1"/>
</dbReference>
<accession>A0AAD6GHS0</accession>
<keyword evidence="4" id="KW-1185">Reference proteome</keyword>
<protein>
    <submittedName>
        <fullName evidence="3">Acetyltransferase</fullName>
    </submittedName>
</protein>
<dbReference type="CDD" id="cd04301">
    <property type="entry name" value="NAT_SF"/>
    <property type="match status" value="1"/>
</dbReference>
<dbReference type="InterPro" id="IPR000182">
    <property type="entry name" value="GNAT_dom"/>
</dbReference>
<proteinExistence type="predicted"/>
<feature type="region of interest" description="Disordered" evidence="1">
    <location>
        <begin position="85"/>
        <end position="149"/>
    </location>
</feature>
<dbReference type="AlphaFoldDB" id="A0AAD6GHS0"/>
<evidence type="ECO:0000313" key="4">
    <source>
        <dbReference type="Proteomes" id="UP001220324"/>
    </source>
</evidence>
<dbReference type="Proteomes" id="UP001220324">
    <property type="component" value="Unassembled WGS sequence"/>
</dbReference>
<sequence>MAFTLRRTNDNDLPELVQVHSAAFKTDQFLNFMLHGKPEGTRESLMERSIKAWLDDPKASMVTAVKDDGVIVGWACWLRKEKEEPERATSINMADTNAKEAPTSMKGAENSAPIEGSDAADRSITKSVPSQASQHDAPDTPTRVVGRQMHSDSMKWEAHFMKGARYLILQALAVNPNGQRQGVGSQLVKWGVERAEEERIACWCHASPAANQLYLKSGFQELGSDEYDLGEFGKYVFRYMVYGEQ</sequence>
<dbReference type="PANTHER" id="PTHR42791">
    <property type="entry name" value="GNAT FAMILY ACETYLTRANSFERASE"/>
    <property type="match status" value="1"/>
</dbReference>
<evidence type="ECO:0000313" key="3">
    <source>
        <dbReference type="EMBL" id="KAJ5546226.1"/>
    </source>
</evidence>
<dbReference type="GO" id="GO:0016747">
    <property type="term" value="F:acyltransferase activity, transferring groups other than amino-acyl groups"/>
    <property type="evidence" value="ECO:0007669"/>
    <property type="project" value="InterPro"/>
</dbReference>
<reference evidence="3 4" key="1">
    <citation type="journal article" date="2023" name="IMA Fungus">
        <title>Comparative genomic study of the Penicillium genus elucidates a diverse pangenome and 15 lateral gene transfer events.</title>
        <authorList>
            <person name="Petersen C."/>
            <person name="Sorensen T."/>
            <person name="Nielsen M.R."/>
            <person name="Sondergaard T.E."/>
            <person name="Sorensen J.L."/>
            <person name="Fitzpatrick D.A."/>
            <person name="Frisvad J.C."/>
            <person name="Nielsen K.L."/>
        </authorList>
    </citation>
    <scope>NUCLEOTIDE SEQUENCE [LARGE SCALE GENOMIC DNA]</scope>
    <source>
        <strain evidence="3 4">IBT 35679</strain>
    </source>
</reference>
<dbReference type="InterPro" id="IPR052523">
    <property type="entry name" value="Trichothecene_AcTrans"/>
</dbReference>
<name>A0AAD6GHS0_9EURO</name>
<dbReference type="EMBL" id="JAQIZZ010000003">
    <property type="protein sequence ID" value="KAJ5546226.1"/>
    <property type="molecule type" value="Genomic_DNA"/>
</dbReference>
<dbReference type="Pfam" id="PF13508">
    <property type="entry name" value="Acetyltransf_7"/>
    <property type="match status" value="1"/>
</dbReference>
<dbReference type="Gene3D" id="3.40.630.30">
    <property type="match status" value="1"/>
</dbReference>
<feature type="domain" description="N-acetyltransferase" evidence="2">
    <location>
        <begin position="3"/>
        <end position="242"/>
    </location>
</feature>
<dbReference type="PROSITE" id="PS51186">
    <property type="entry name" value="GNAT"/>
    <property type="match status" value="1"/>
</dbReference>
<evidence type="ECO:0000259" key="2">
    <source>
        <dbReference type="PROSITE" id="PS51186"/>
    </source>
</evidence>
<comment type="caution">
    <text evidence="3">The sequence shown here is derived from an EMBL/GenBank/DDBJ whole genome shotgun (WGS) entry which is preliminary data.</text>
</comment>
<dbReference type="InterPro" id="IPR016181">
    <property type="entry name" value="Acyl_CoA_acyltransferase"/>
</dbReference>
<feature type="compositionally biased region" description="Polar residues" evidence="1">
    <location>
        <begin position="125"/>
        <end position="134"/>
    </location>
</feature>